<name>A0AAN7GQU2_9PEZI</name>
<keyword evidence="2" id="KW-1185">Reference proteome</keyword>
<protein>
    <recommendedName>
        <fullName evidence="3">Protein kinase domain-containing protein</fullName>
    </recommendedName>
</protein>
<gene>
    <name evidence="1" type="ORF">QBC38DRAFT_457881</name>
</gene>
<comment type="caution">
    <text evidence="1">The sequence shown here is derived from an EMBL/GenBank/DDBJ whole genome shotgun (WGS) entry which is preliminary data.</text>
</comment>
<reference evidence="1" key="1">
    <citation type="journal article" date="2023" name="Mol. Phylogenet. Evol.">
        <title>Genome-scale phylogeny and comparative genomics of the fungal order Sordariales.</title>
        <authorList>
            <person name="Hensen N."/>
            <person name="Bonometti L."/>
            <person name="Westerberg I."/>
            <person name="Brannstrom I.O."/>
            <person name="Guillou S."/>
            <person name="Cros-Aarteil S."/>
            <person name="Calhoun S."/>
            <person name="Haridas S."/>
            <person name="Kuo A."/>
            <person name="Mondo S."/>
            <person name="Pangilinan J."/>
            <person name="Riley R."/>
            <person name="LaButti K."/>
            <person name="Andreopoulos B."/>
            <person name="Lipzen A."/>
            <person name="Chen C."/>
            <person name="Yan M."/>
            <person name="Daum C."/>
            <person name="Ng V."/>
            <person name="Clum A."/>
            <person name="Steindorff A."/>
            <person name="Ohm R.A."/>
            <person name="Martin F."/>
            <person name="Silar P."/>
            <person name="Natvig D.O."/>
            <person name="Lalanne C."/>
            <person name="Gautier V."/>
            <person name="Ament-Velasquez S.L."/>
            <person name="Kruys A."/>
            <person name="Hutchinson M.I."/>
            <person name="Powell A.J."/>
            <person name="Barry K."/>
            <person name="Miller A.N."/>
            <person name="Grigoriev I.V."/>
            <person name="Debuchy R."/>
            <person name="Gladieux P."/>
            <person name="Hiltunen Thoren M."/>
            <person name="Johannesson H."/>
        </authorList>
    </citation>
    <scope>NUCLEOTIDE SEQUENCE</scope>
    <source>
        <strain evidence="1">CBS 990.96</strain>
    </source>
</reference>
<evidence type="ECO:0008006" key="3">
    <source>
        <dbReference type="Google" id="ProtNLM"/>
    </source>
</evidence>
<dbReference type="Proteomes" id="UP001301958">
    <property type="component" value="Unassembled WGS sequence"/>
</dbReference>
<evidence type="ECO:0000313" key="1">
    <source>
        <dbReference type="EMBL" id="KAK4224806.1"/>
    </source>
</evidence>
<accession>A0AAN7GQU2</accession>
<evidence type="ECO:0000313" key="2">
    <source>
        <dbReference type="Proteomes" id="UP001301958"/>
    </source>
</evidence>
<sequence>MAKLLRDGEKPDEFRVPQCLGIGVVLMEMAVWKPVHGILGIDPAQRLKAATVKGVQAELLAQDKLDDVEAEAGCVFASVVKTCLSSDLGKDADLQLSFWEKVVDPLEKIAV</sequence>
<reference evidence="1" key="2">
    <citation type="submission" date="2023-05" db="EMBL/GenBank/DDBJ databases">
        <authorList>
            <consortium name="Lawrence Berkeley National Laboratory"/>
            <person name="Steindorff A."/>
            <person name="Hensen N."/>
            <person name="Bonometti L."/>
            <person name="Westerberg I."/>
            <person name="Brannstrom I.O."/>
            <person name="Guillou S."/>
            <person name="Cros-Aarteil S."/>
            <person name="Calhoun S."/>
            <person name="Haridas S."/>
            <person name="Kuo A."/>
            <person name="Mondo S."/>
            <person name="Pangilinan J."/>
            <person name="Riley R."/>
            <person name="Labutti K."/>
            <person name="Andreopoulos B."/>
            <person name="Lipzen A."/>
            <person name="Chen C."/>
            <person name="Yanf M."/>
            <person name="Daum C."/>
            <person name="Ng V."/>
            <person name="Clum A."/>
            <person name="Ohm R."/>
            <person name="Martin F."/>
            <person name="Silar P."/>
            <person name="Natvig D."/>
            <person name="Lalanne C."/>
            <person name="Gautier V."/>
            <person name="Ament-Velasquez S.L."/>
            <person name="Kruys A."/>
            <person name="Hutchinson M.I."/>
            <person name="Powell A.J."/>
            <person name="Barry K."/>
            <person name="Miller A.N."/>
            <person name="Grigoriev I.V."/>
            <person name="Debuchy R."/>
            <person name="Gladieux P."/>
            <person name="Thoren M.H."/>
            <person name="Johannesson H."/>
        </authorList>
    </citation>
    <scope>NUCLEOTIDE SEQUENCE</scope>
    <source>
        <strain evidence="1">CBS 990.96</strain>
    </source>
</reference>
<proteinExistence type="predicted"/>
<organism evidence="1 2">
    <name type="scientific">Podospora fimiseda</name>
    <dbReference type="NCBI Taxonomy" id="252190"/>
    <lineage>
        <taxon>Eukaryota</taxon>
        <taxon>Fungi</taxon>
        <taxon>Dikarya</taxon>
        <taxon>Ascomycota</taxon>
        <taxon>Pezizomycotina</taxon>
        <taxon>Sordariomycetes</taxon>
        <taxon>Sordariomycetidae</taxon>
        <taxon>Sordariales</taxon>
        <taxon>Podosporaceae</taxon>
        <taxon>Podospora</taxon>
    </lineage>
</organism>
<dbReference type="AlphaFoldDB" id="A0AAN7GQU2"/>
<dbReference type="EMBL" id="MU865382">
    <property type="protein sequence ID" value="KAK4224806.1"/>
    <property type="molecule type" value="Genomic_DNA"/>
</dbReference>